<reference evidence="14 15" key="1">
    <citation type="journal article" date="2019" name="ACS Chem. Biol.">
        <title>Identification and Mobilization of a Cryptic Antibiotic Biosynthesis Gene Locus from a Human-Pathogenic Nocardia Isolate.</title>
        <authorList>
            <person name="Herisse M."/>
            <person name="Ishida K."/>
            <person name="Porter J.L."/>
            <person name="Howden B."/>
            <person name="Hertweck C."/>
            <person name="Stinear T.P."/>
            <person name="Pidot S.J."/>
        </authorList>
    </citation>
    <scope>NUCLEOTIDE SEQUENCE [LARGE SCALE GENOMIC DNA]</scope>
    <source>
        <strain evidence="14 15">AUSMDU00012717</strain>
    </source>
</reference>
<dbReference type="GO" id="GO:0000166">
    <property type="term" value="F:nucleotide binding"/>
    <property type="evidence" value="ECO:0007669"/>
    <property type="project" value="UniProtKB-KW"/>
</dbReference>
<feature type="binding site" evidence="11">
    <location>
        <position position="198"/>
    </location>
    <ligand>
        <name>NAD(+)</name>
        <dbReference type="ChEBI" id="CHEBI:57540"/>
    </ligand>
</feature>
<dbReference type="SMART" id="SM01003">
    <property type="entry name" value="AlaDh_PNT_N"/>
    <property type="match status" value="1"/>
</dbReference>
<dbReference type="EMBL" id="CP046172">
    <property type="protein sequence ID" value="QIS10783.1"/>
    <property type="molecule type" value="Genomic_DNA"/>
</dbReference>
<evidence type="ECO:0000256" key="7">
    <source>
        <dbReference type="ARBA" id="ARBA00072341"/>
    </source>
</evidence>
<feature type="binding site" evidence="11">
    <location>
        <position position="203"/>
    </location>
    <ligand>
        <name>NAD(+)</name>
        <dbReference type="ChEBI" id="CHEBI:57540"/>
    </ligand>
</feature>
<dbReference type="GO" id="GO:0005886">
    <property type="term" value="C:plasma membrane"/>
    <property type="evidence" value="ECO:0007669"/>
    <property type="project" value="TreeGrafter"/>
</dbReference>
<evidence type="ECO:0000256" key="5">
    <source>
        <dbReference type="ARBA" id="ARBA00023027"/>
    </source>
</evidence>
<evidence type="ECO:0000256" key="4">
    <source>
        <dbReference type="ARBA" id="ARBA00023002"/>
    </source>
</evidence>
<evidence type="ECO:0000259" key="13">
    <source>
        <dbReference type="SMART" id="SM01003"/>
    </source>
</evidence>
<feature type="active site" description="Proton donor/acceptor" evidence="9">
    <location>
        <position position="270"/>
    </location>
</feature>
<evidence type="ECO:0000259" key="12">
    <source>
        <dbReference type="SMART" id="SM01002"/>
    </source>
</evidence>
<dbReference type="Pfam" id="PF01262">
    <property type="entry name" value="AlaDh_PNT_C"/>
    <property type="match status" value="1"/>
</dbReference>
<evidence type="ECO:0000256" key="2">
    <source>
        <dbReference type="ARBA" id="ARBA00005689"/>
    </source>
</evidence>
<evidence type="ECO:0000256" key="10">
    <source>
        <dbReference type="PIRSR" id="PIRSR000183-2"/>
    </source>
</evidence>
<comment type="catalytic activity">
    <reaction evidence="8">
        <text>L-alanine + NAD(+) + H2O = pyruvate + NH4(+) + NADH + H(+)</text>
        <dbReference type="Rhea" id="RHEA:18405"/>
        <dbReference type="ChEBI" id="CHEBI:15361"/>
        <dbReference type="ChEBI" id="CHEBI:15377"/>
        <dbReference type="ChEBI" id="CHEBI:15378"/>
        <dbReference type="ChEBI" id="CHEBI:28938"/>
        <dbReference type="ChEBI" id="CHEBI:57540"/>
        <dbReference type="ChEBI" id="CHEBI:57945"/>
        <dbReference type="ChEBI" id="CHEBI:57972"/>
        <dbReference type="EC" id="1.4.1.1"/>
    </reaction>
</comment>
<comment type="function">
    <text evidence="8">Catalyzes the reversible reductive amination of pyruvate to L-alanine.</text>
</comment>
<dbReference type="PIRSF" id="PIRSF000183">
    <property type="entry name" value="Alanine_dh"/>
    <property type="match status" value="1"/>
</dbReference>
<dbReference type="GO" id="GO:0000286">
    <property type="term" value="F:alanine dehydrogenase activity"/>
    <property type="evidence" value="ECO:0007669"/>
    <property type="project" value="UniProtKB-UniRule"/>
</dbReference>
<name>A0A6G9YCP6_9NOCA</name>
<dbReference type="FunFam" id="3.40.50.720:FF:000049">
    <property type="entry name" value="Alanine dehydrogenase"/>
    <property type="match status" value="1"/>
</dbReference>
<dbReference type="InterPro" id="IPR007698">
    <property type="entry name" value="AlaDH/PNT_NAD(H)-bd"/>
</dbReference>
<keyword evidence="11" id="KW-0547">Nucleotide-binding</keyword>
<dbReference type="NCBIfam" id="TIGR00518">
    <property type="entry name" value="alaDH"/>
    <property type="match status" value="1"/>
</dbReference>
<accession>A0A6G9YCP6</accession>
<feature type="binding site" evidence="11">
    <location>
        <position position="220"/>
    </location>
    <ligand>
        <name>NAD(+)</name>
        <dbReference type="ChEBI" id="CHEBI:57540"/>
    </ligand>
</feature>
<feature type="binding site" evidence="10">
    <location>
        <position position="75"/>
    </location>
    <ligand>
        <name>substrate</name>
    </ligand>
</feature>
<proteinExistence type="inferred from homology"/>
<dbReference type="PROSITE" id="PS00837">
    <property type="entry name" value="ALADH_PNT_2"/>
    <property type="match status" value="1"/>
</dbReference>
<keyword evidence="4 8" id="KW-0560">Oxidoreductase</keyword>
<gene>
    <name evidence="14" type="primary">ald</name>
    <name evidence="14" type="ORF">F5544_14490</name>
</gene>
<dbReference type="InterPro" id="IPR008143">
    <property type="entry name" value="Ala_DH/PNT_CS2"/>
</dbReference>
<dbReference type="AlphaFoldDB" id="A0A6G9YCP6"/>
<dbReference type="RefSeq" id="WP_167473711.1">
    <property type="nucleotide sequence ID" value="NZ_CP046172.1"/>
</dbReference>
<organism evidence="14 15">
    <name type="scientific">Nocardia arthritidis</name>
    <dbReference type="NCBI Taxonomy" id="228602"/>
    <lineage>
        <taxon>Bacteria</taxon>
        <taxon>Bacillati</taxon>
        <taxon>Actinomycetota</taxon>
        <taxon>Actinomycetes</taxon>
        <taxon>Mycobacteriales</taxon>
        <taxon>Nocardiaceae</taxon>
        <taxon>Nocardia</taxon>
    </lineage>
</organism>
<dbReference type="CDD" id="cd05305">
    <property type="entry name" value="L-AlaDH"/>
    <property type="match status" value="1"/>
</dbReference>
<dbReference type="InterPro" id="IPR036291">
    <property type="entry name" value="NAD(P)-bd_dom_sf"/>
</dbReference>
<dbReference type="InterPro" id="IPR008141">
    <property type="entry name" value="Ala_DH"/>
</dbReference>
<comment type="similarity">
    <text evidence="2 8">Belongs to the AlaDH/PNT family.</text>
</comment>
<evidence type="ECO:0000313" key="14">
    <source>
        <dbReference type="EMBL" id="QIS10783.1"/>
    </source>
</evidence>
<dbReference type="EC" id="1.4.1.1" evidence="3 8"/>
<feature type="domain" description="Alanine dehydrogenase/pyridine nucleotide transhydrogenase NAD(H)-binding" evidence="12">
    <location>
        <begin position="149"/>
        <end position="297"/>
    </location>
</feature>
<feature type="domain" description="Alanine dehydrogenase/pyridine nucleotide transhydrogenase N-terminal" evidence="13">
    <location>
        <begin position="4"/>
        <end position="137"/>
    </location>
</feature>
<comment type="subunit">
    <text evidence="6">Homohexamer. Trimer of dimers.</text>
</comment>
<dbReference type="UniPathway" id="UPA00527">
    <property type="reaction ID" value="UER00585"/>
</dbReference>
<feature type="binding site" evidence="11">
    <location>
        <begin position="298"/>
        <end position="301"/>
    </location>
    <ligand>
        <name>NAD(+)</name>
        <dbReference type="ChEBI" id="CHEBI:57540"/>
    </ligand>
</feature>
<feature type="binding site" evidence="11">
    <location>
        <begin position="267"/>
        <end position="270"/>
    </location>
    <ligand>
        <name>NAD(+)</name>
        <dbReference type="ChEBI" id="CHEBI:57540"/>
    </ligand>
</feature>
<dbReference type="KEGG" id="nah:F5544_14490"/>
<keyword evidence="5 8" id="KW-0520">NAD</keyword>
<dbReference type="Pfam" id="PF05222">
    <property type="entry name" value="AlaDh_PNT_N"/>
    <property type="match status" value="1"/>
</dbReference>
<evidence type="ECO:0000313" key="15">
    <source>
        <dbReference type="Proteomes" id="UP000503540"/>
    </source>
</evidence>
<dbReference type="SUPFAM" id="SSF52283">
    <property type="entry name" value="Formate/glycerate dehydrogenase catalytic domain-like"/>
    <property type="match status" value="1"/>
</dbReference>
<feature type="binding site" evidence="11">
    <location>
        <begin position="239"/>
        <end position="240"/>
    </location>
    <ligand>
        <name>NAD(+)</name>
        <dbReference type="ChEBI" id="CHEBI:57540"/>
    </ligand>
</feature>
<evidence type="ECO:0000256" key="9">
    <source>
        <dbReference type="PIRSR" id="PIRSR000183-1"/>
    </source>
</evidence>
<keyword evidence="15" id="KW-1185">Reference proteome</keyword>
<evidence type="ECO:0000256" key="3">
    <source>
        <dbReference type="ARBA" id="ARBA00012897"/>
    </source>
</evidence>
<dbReference type="GO" id="GO:0042853">
    <property type="term" value="P:L-alanine catabolic process"/>
    <property type="evidence" value="ECO:0007669"/>
    <property type="project" value="UniProtKB-UniPathway"/>
</dbReference>
<dbReference type="InterPro" id="IPR007886">
    <property type="entry name" value="AlaDH/PNT_N"/>
</dbReference>
<dbReference type="Gene3D" id="3.40.50.720">
    <property type="entry name" value="NAD(P)-binding Rossmann-like Domain"/>
    <property type="match status" value="2"/>
</dbReference>
<feature type="binding site" evidence="11">
    <location>
        <position position="134"/>
    </location>
    <ligand>
        <name>NAD(+)</name>
        <dbReference type="ChEBI" id="CHEBI:57540"/>
    </ligand>
</feature>
<evidence type="ECO:0000256" key="6">
    <source>
        <dbReference type="ARBA" id="ARBA00065528"/>
    </source>
</evidence>
<dbReference type="Proteomes" id="UP000503540">
    <property type="component" value="Chromosome"/>
</dbReference>
<sequence>MKIGVPREVKEQEFRVALTPAGAGELVALGHEVLVETGAGVGSGFADSDYTAKGAALAADADRVWWAADLVLKVKEPIPVEYSRMRSEQVLFTYLHLAASRECTDAILRSGITAIAYETVRAADGSLPLLAPMSEVAGKLGAQVGAYHLMAPLGGSGVLLGGVPGVRSADVVVIGGGVAGANAAAVAAGMGARVTVLDTNLARLRELDVRFRGRVSTLASNAAELEKAVLAADLVIGSVLVPGARAPKLVSNELVAAMRPGSVLVDIAIDQGGCFAGSHPTTHANPTFRVADSLFYCVANMPGAVPHSSTVALTNATLPYVKAIATQGWKVACSANPELAHGLTADAGVLRSVEVAAAHGYSAPRPVGLVG</sequence>
<protein>
    <recommendedName>
        <fullName evidence="7 8">Alanine dehydrogenase</fullName>
        <ecNumber evidence="3 8">1.4.1.1</ecNumber>
    </recommendedName>
</protein>
<dbReference type="PANTHER" id="PTHR42795:SF1">
    <property type="entry name" value="ALANINE DEHYDROGENASE"/>
    <property type="match status" value="1"/>
</dbReference>
<dbReference type="SMART" id="SM01002">
    <property type="entry name" value="AlaDh_PNT_C"/>
    <property type="match status" value="1"/>
</dbReference>
<dbReference type="SUPFAM" id="SSF51735">
    <property type="entry name" value="NAD(P)-binding Rossmann-fold domains"/>
    <property type="match status" value="1"/>
</dbReference>
<evidence type="ECO:0000256" key="8">
    <source>
        <dbReference type="PIRNR" id="PIRNR000183"/>
    </source>
</evidence>
<evidence type="ECO:0000256" key="11">
    <source>
        <dbReference type="PIRSR" id="PIRSR000183-3"/>
    </source>
</evidence>
<feature type="binding site" evidence="10">
    <location>
        <position position="15"/>
    </location>
    <ligand>
        <name>substrate</name>
    </ligand>
</feature>
<dbReference type="PANTHER" id="PTHR42795">
    <property type="entry name" value="ALANINE DEHYDROGENASE"/>
    <property type="match status" value="1"/>
</dbReference>
<feature type="active site" description="Proton donor/acceptor" evidence="9">
    <location>
        <position position="96"/>
    </location>
</feature>
<evidence type="ECO:0000256" key="1">
    <source>
        <dbReference type="ARBA" id="ARBA00005206"/>
    </source>
</evidence>
<comment type="pathway">
    <text evidence="1 8">Amino-acid degradation; L-alanine degradation via dehydrogenase pathway; NH(3) and pyruvate from L-alanine: step 1/1.</text>
</comment>